<dbReference type="PROSITE" id="PS50011">
    <property type="entry name" value="PROTEIN_KINASE_DOM"/>
    <property type="match status" value="1"/>
</dbReference>
<organism evidence="8 9">
    <name type="scientific">Polytolypa hystricis (strain UAMH7299)</name>
    <dbReference type="NCBI Taxonomy" id="1447883"/>
    <lineage>
        <taxon>Eukaryota</taxon>
        <taxon>Fungi</taxon>
        <taxon>Dikarya</taxon>
        <taxon>Ascomycota</taxon>
        <taxon>Pezizomycotina</taxon>
        <taxon>Eurotiomycetes</taxon>
        <taxon>Eurotiomycetidae</taxon>
        <taxon>Onygenales</taxon>
        <taxon>Onygenales incertae sedis</taxon>
        <taxon>Polytolypa</taxon>
    </lineage>
</organism>
<reference evidence="8 9" key="1">
    <citation type="submission" date="2017-10" db="EMBL/GenBank/DDBJ databases">
        <title>Comparative genomics in systemic dimorphic fungi from Ajellomycetaceae.</title>
        <authorList>
            <person name="Munoz J.F."/>
            <person name="Mcewen J.G."/>
            <person name="Clay O.K."/>
            <person name="Cuomo C.A."/>
        </authorList>
    </citation>
    <scope>NUCLEOTIDE SEQUENCE [LARGE SCALE GENOMIC DNA]</scope>
    <source>
        <strain evidence="8 9">UAMH7299</strain>
    </source>
</reference>
<keyword evidence="1" id="KW-0723">Serine/threonine-protein kinase</keyword>
<dbReference type="OrthoDB" id="5979581at2759"/>
<dbReference type="EMBL" id="PDNA01000004">
    <property type="protein sequence ID" value="PGH27792.1"/>
    <property type="molecule type" value="Genomic_DNA"/>
</dbReference>
<keyword evidence="4" id="KW-0418">Kinase</keyword>
<keyword evidence="5" id="KW-0067">ATP-binding</keyword>
<keyword evidence="3" id="KW-0547">Nucleotide-binding</keyword>
<evidence type="ECO:0000256" key="2">
    <source>
        <dbReference type="ARBA" id="ARBA00022679"/>
    </source>
</evidence>
<evidence type="ECO:0000313" key="9">
    <source>
        <dbReference type="Proteomes" id="UP000224634"/>
    </source>
</evidence>
<name>A0A2B7Z408_POLH7</name>
<evidence type="ECO:0000256" key="5">
    <source>
        <dbReference type="ARBA" id="ARBA00022840"/>
    </source>
</evidence>
<dbReference type="SMART" id="SM00220">
    <property type="entry name" value="S_TKc"/>
    <property type="match status" value="1"/>
</dbReference>
<keyword evidence="6" id="KW-1133">Transmembrane helix</keyword>
<evidence type="ECO:0000256" key="6">
    <source>
        <dbReference type="SAM" id="Phobius"/>
    </source>
</evidence>
<keyword evidence="9" id="KW-1185">Reference proteome</keyword>
<gene>
    <name evidence="8" type="ORF">AJ80_00580</name>
</gene>
<dbReference type="GO" id="GO:0005634">
    <property type="term" value="C:nucleus"/>
    <property type="evidence" value="ECO:0007669"/>
    <property type="project" value="TreeGrafter"/>
</dbReference>
<comment type="caution">
    <text evidence="8">The sequence shown here is derived from an EMBL/GenBank/DDBJ whole genome shotgun (WGS) entry which is preliminary data.</text>
</comment>
<dbReference type="PANTHER" id="PTHR45646:SF11">
    <property type="entry name" value="SERINE_THREONINE-PROTEIN KINASE DOA"/>
    <property type="match status" value="1"/>
</dbReference>
<dbReference type="AlphaFoldDB" id="A0A2B7Z408"/>
<dbReference type="PANTHER" id="PTHR45646">
    <property type="entry name" value="SERINE/THREONINE-PROTEIN KINASE DOA-RELATED"/>
    <property type="match status" value="1"/>
</dbReference>
<dbReference type="SUPFAM" id="SSF56112">
    <property type="entry name" value="Protein kinase-like (PK-like)"/>
    <property type="match status" value="1"/>
</dbReference>
<dbReference type="Gene3D" id="1.10.510.10">
    <property type="entry name" value="Transferase(Phosphotransferase) domain 1"/>
    <property type="match status" value="1"/>
</dbReference>
<dbReference type="InterPro" id="IPR000719">
    <property type="entry name" value="Prot_kinase_dom"/>
</dbReference>
<sequence>MGGEVEHELNIYHRLNQGPKYHPGRAAVQTLINLFKVSGPDSEHHCLVHPLLWDSMKVFLARNPIHRLPEVMLAVVLQRLFLALDFTHSECHIIHTDINAGNIMFGIEDDDVFKEFEKDEKMDLSPRKKTNRRVVYVSRQLQVPKRLGPPVLCDFGSTVLRETEHDDDVQPDIYRSPEVILQVPWSYPILLIFGMLVAWHLFYGTDPEHHKYRSRAHLAAVIAVLGLPPLDFINRGKLNRNSSQKTVSTFQAGIQLPASTALEALETNLDGKEKELFMQLMRKMLQWRPEDRKTAGELLDDPWLREQLG</sequence>
<evidence type="ECO:0000256" key="1">
    <source>
        <dbReference type="ARBA" id="ARBA00022527"/>
    </source>
</evidence>
<dbReference type="InterPro" id="IPR051175">
    <property type="entry name" value="CLK_kinases"/>
</dbReference>
<dbReference type="GO" id="GO:0043484">
    <property type="term" value="P:regulation of RNA splicing"/>
    <property type="evidence" value="ECO:0007669"/>
    <property type="project" value="TreeGrafter"/>
</dbReference>
<dbReference type="InterPro" id="IPR011009">
    <property type="entry name" value="Kinase-like_dom_sf"/>
</dbReference>
<dbReference type="GO" id="GO:0004674">
    <property type="term" value="F:protein serine/threonine kinase activity"/>
    <property type="evidence" value="ECO:0007669"/>
    <property type="project" value="UniProtKB-KW"/>
</dbReference>
<dbReference type="Proteomes" id="UP000224634">
    <property type="component" value="Unassembled WGS sequence"/>
</dbReference>
<keyword evidence="6" id="KW-0472">Membrane</keyword>
<accession>A0A2B7Z408</accession>
<dbReference type="Gene3D" id="3.30.200.20">
    <property type="entry name" value="Phosphorylase Kinase, domain 1"/>
    <property type="match status" value="1"/>
</dbReference>
<evidence type="ECO:0000259" key="7">
    <source>
        <dbReference type="PROSITE" id="PS50011"/>
    </source>
</evidence>
<evidence type="ECO:0000256" key="4">
    <source>
        <dbReference type="ARBA" id="ARBA00022777"/>
    </source>
</evidence>
<keyword evidence="2" id="KW-0808">Transferase</keyword>
<dbReference type="GO" id="GO:0005524">
    <property type="term" value="F:ATP binding"/>
    <property type="evidence" value="ECO:0007669"/>
    <property type="project" value="UniProtKB-KW"/>
</dbReference>
<keyword evidence="6" id="KW-0812">Transmembrane</keyword>
<proteinExistence type="predicted"/>
<evidence type="ECO:0000313" key="8">
    <source>
        <dbReference type="EMBL" id="PGH27792.1"/>
    </source>
</evidence>
<dbReference type="STRING" id="1447883.A0A2B7Z408"/>
<protein>
    <recommendedName>
        <fullName evidence="7">Protein kinase domain-containing protein</fullName>
    </recommendedName>
</protein>
<feature type="transmembrane region" description="Helical" evidence="6">
    <location>
        <begin position="185"/>
        <end position="204"/>
    </location>
</feature>
<evidence type="ECO:0000256" key="3">
    <source>
        <dbReference type="ARBA" id="ARBA00022741"/>
    </source>
</evidence>
<feature type="domain" description="Protein kinase" evidence="7">
    <location>
        <begin position="1"/>
        <end position="304"/>
    </location>
</feature>